<keyword evidence="3" id="KW-1185">Reference proteome</keyword>
<name>A0A291LAS1_9CAUD</name>
<proteinExistence type="predicted"/>
<dbReference type="RefSeq" id="YP_009792756.1">
    <property type="nucleotide sequence ID" value="NC_047861.1"/>
</dbReference>
<keyword evidence="1" id="KW-0812">Transmembrane</keyword>
<dbReference type="EMBL" id="MF663786">
    <property type="protein sequence ID" value="ATI15708.1"/>
    <property type="molecule type" value="Genomic_DNA"/>
</dbReference>
<evidence type="ECO:0000313" key="2">
    <source>
        <dbReference type="EMBL" id="ATI15708.1"/>
    </source>
</evidence>
<sequence>MQRDDWLDDKKDPQLECDEAMTPLEAACMTLCVLILVVGFGTLAYWNWFA</sequence>
<dbReference type="GeneID" id="54982964"/>
<accession>A0A291LAS1</accession>
<protein>
    <submittedName>
        <fullName evidence="2">Uncharacterized protein</fullName>
    </submittedName>
</protein>
<evidence type="ECO:0000256" key="1">
    <source>
        <dbReference type="SAM" id="Phobius"/>
    </source>
</evidence>
<feature type="transmembrane region" description="Helical" evidence="1">
    <location>
        <begin position="20"/>
        <end position="46"/>
    </location>
</feature>
<dbReference type="Proteomes" id="UP000228765">
    <property type="component" value="Segment"/>
</dbReference>
<keyword evidence="1" id="KW-1133">Transmembrane helix</keyword>
<reference evidence="2 3" key="1">
    <citation type="submission" date="2017-08" db="EMBL/GenBank/DDBJ databases">
        <title>Complete genome sequence of a novel bacteriophage infecting Bordetella bronchiseptica.</title>
        <authorList>
            <person name="Chen Y."/>
            <person name="Song J."/>
            <person name="Wu B."/>
        </authorList>
    </citation>
    <scope>NUCLEOTIDE SEQUENCE [LARGE SCALE GENOMIC DNA]</scope>
</reference>
<dbReference type="KEGG" id="vg:54982964"/>
<organism evidence="2 3">
    <name type="scientific">Bordetella phage vB_BbrM_PHB04</name>
    <dbReference type="NCBI Taxonomy" id="2029657"/>
    <lineage>
        <taxon>Viruses</taxon>
        <taxon>Duplodnaviria</taxon>
        <taxon>Heunggongvirae</taxon>
        <taxon>Uroviricota</taxon>
        <taxon>Caudoviricetes</taxon>
        <taxon>Phabquatrovirus</taxon>
        <taxon>Phabquatrovirus PHB04</taxon>
    </lineage>
</organism>
<keyword evidence="1" id="KW-0472">Membrane</keyword>
<evidence type="ECO:0000313" key="3">
    <source>
        <dbReference type="Proteomes" id="UP000228765"/>
    </source>
</evidence>